<accession>A0A7X2Z6B0</accession>
<sequence>MEQVGQGRTADIFVAGDNKVLKLYKKGFPIEAIHEEYEVSQYVHDLGINVPRAFEMIERDGRLGIIFERVPGTSLLHLMTRRPLRIRRFSRTLAALHHHVHVHSVADLSRNHKEILAHNIQSAPLLTDAEKSKIIHQLQGLPEDHKLCHGDYHPDNVLVTDPNNSCVIDWMTGMAGHPLGDLARSVLLLTYGTLPEGTPKTKGLLINFFRKRIKNEYVRHYLKLANKDYAEVDPWILPVAAARLSDGIPDEEKNALLLEIKARLKTIT</sequence>
<dbReference type="EMBL" id="WNZW01000014">
    <property type="protein sequence ID" value="MUG47651.1"/>
    <property type="molecule type" value="Genomic_DNA"/>
</dbReference>
<dbReference type="InterPro" id="IPR000719">
    <property type="entry name" value="Prot_kinase_dom"/>
</dbReference>
<dbReference type="Gene3D" id="3.90.1200.10">
    <property type="match status" value="1"/>
</dbReference>
<feature type="domain" description="Protein kinase" evidence="1">
    <location>
        <begin position="1"/>
        <end position="268"/>
    </location>
</feature>
<name>A0A7X2Z6B0_9BACL</name>
<comment type="caution">
    <text evidence="2">The sequence shown here is derived from an EMBL/GenBank/DDBJ whole genome shotgun (WGS) entry which is preliminary data.</text>
</comment>
<gene>
    <name evidence="2" type="ORF">GNP95_22105</name>
</gene>
<dbReference type="PROSITE" id="PS50011">
    <property type="entry name" value="PROTEIN_KINASE_DOM"/>
    <property type="match status" value="1"/>
</dbReference>
<dbReference type="InterPro" id="IPR002575">
    <property type="entry name" value="Aminoglycoside_PTrfase"/>
</dbReference>
<keyword evidence="2" id="KW-0808">Transferase</keyword>
<dbReference type="Pfam" id="PF01636">
    <property type="entry name" value="APH"/>
    <property type="match status" value="1"/>
</dbReference>
<dbReference type="AlphaFoldDB" id="A0A7X2Z6B0"/>
<dbReference type="PANTHER" id="PTHR21310">
    <property type="entry name" value="AMINOGLYCOSIDE PHOSPHOTRANSFERASE-RELATED-RELATED"/>
    <property type="match status" value="1"/>
</dbReference>
<reference evidence="2 3" key="1">
    <citation type="submission" date="2019-11" db="EMBL/GenBank/DDBJ databases">
        <title>Draft genome sequences of five Paenibacillus species of dairy origin.</title>
        <authorList>
            <person name="Olajide A.M."/>
            <person name="Chen S."/>
            <person name="Lapointe G."/>
        </authorList>
    </citation>
    <scope>NUCLEOTIDE SEQUENCE [LARGE SCALE GENOMIC DNA]</scope>
    <source>
        <strain evidence="2 3">12CR55</strain>
    </source>
</reference>
<organism evidence="2 3">
    <name type="scientific">Paenibacillus woosongensis</name>
    <dbReference type="NCBI Taxonomy" id="307580"/>
    <lineage>
        <taxon>Bacteria</taxon>
        <taxon>Bacillati</taxon>
        <taxon>Bacillota</taxon>
        <taxon>Bacilli</taxon>
        <taxon>Bacillales</taxon>
        <taxon>Paenibacillaceae</taxon>
        <taxon>Paenibacillus</taxon>
    </lineage>
</organism>
<dbReference type="GO" id="GO:0004672">
    <property type="term" value="F:protein kinase activity"/>
    <property type="evidence" value="ECO:0007669"/>
    <property type="project" value="InterPro"/>
</dbReference>
<proteinExistence type="predicted"/>
<protein>
    <submittedName>
        <fullName evidence="2">Phosphotransferase</fullName>
    </submittedName>
</protein>
<dbReference type="InterPro" id="IPR051678">
    <property type="entry name" value="AGP_Transferase"/>
</dbReference>
<dbReference type="OrthoDB" id="9800774at2"/>
<dbReference type="GO" id="GO:0005524">
    <property type="term" value="F:ATP binding"/>
    <property type="evidence" value="ECO:0007669"/>
    <property type="project" value="InterPro"/>
</dbReference>
<dbReference type="InterPro" id="IPR011009">
    <property type="entry name" value="Kinase-like_dom_sf"/>
</dbReference>
<evidence type="ECO:0000313" key="3">
    <source>
        <dbReference type="Proteomes" id="UP000447876"/>
    </source>
</evidence>
<dbReference type="Proteomes" id="UP000447876">
    <property type="component" value="Unassembled WGS sequence"/>
</dbReference>
<evidence type="ECO:0000259" key="1">
    <source>
        <dbReference type="PROSITE" id="PS50011"/>
    </source>
</evidence>
<evidence type="ECO:0000313" key="2">
    <source>
        <dbReference type="EMBL" id="MUG47651.1"/>
    </source>
</evidence>
<dbReference type="SUPFAM" id="SSF56112">
    <property type="entry name" value="Protein kinase-like (PK-like)"/>
    <property type="match status" value="1"/>
</dbReference>